<keyword evidence="2" id="KW-1185">Reference proteome</keyword>
<organism evidence="1 2">
    <name type="scientific">Aromia moschata</name>
    <dbReference type="NCBI Taxonomy" id="1265417"/>
    <lineage>
        <taxon>Eukaryota</taxon>
        <taxon>Metazoa</taxon>
        <taxon>Ecdysozoa</taxon>
        <taxon>Arthropoda</taxon>
        <taxon>Hexapoda</taxon>
        <taxon>Insecta</taxon>
        <taxon>Pterygota</taxon>
        <taxon>Neoptera</taxon>
        <taxon>Endopterygota</taxon>
        <taxon>Coleoptera</taxon>
        <taxon>Polyphaga</taxon>
        <taxon>Cucujiformia</taxon>
        <taxon>Chrysomeloidea</taxon>
        <taxon>Cerambycidae</taxon>
        <taxon>Cerambycinae</taxon>
        <taxon>Callichromatini</taxon>
        <taxon>Aromia</taxon>
    </lineage>
</organism>
<evidence type="ECO:0000313" key="2">
    <source>
        <dbReference type="Proteomes" id="UP001162162"/>
    </source>
</evidence>
<feature type="non-terminal residue" evidence="1">
    <location>
        <position position="1"/>
    </location>
</feature>
<comment type="caution">
    <text evidence="1">The sequence shown here is derived from an EMBL/GenBank/DDBJ whole genome shotgun (WGS) entry which is preliminary data.</text>
</comment>
<accession>A0AAV8XKP0</accession>
<gene>
    <name evidence="1" type="ORF">NQ318_017070</name>
</gene>
<proteinExistence type="predicted"/>
<sequence length="167" mass="18797">IYGDAITLFVYTSCIKTNQMPNSRAVARRDWPGLSPGKKKVESCRVINLHMDGVVALFCTLFDVHSAGDPLISEILEHTAPEALDQLNETRRQIERQDALFSLTSSEVQYEISEPVEKATTSYSSVRTFGSQNFGQIMDIEVEPLFASMALYDCKERKKCPKHFIST</sequence>
<dbReference type="AlphaFoldDB" id="A0AAV8XKP0"/>
<dbReference type="EMBL" id="JAPWTK010000504">
    <property type="protein sequence ID" value="KAJ8939173.1"/>
    <property type="molecule type" value="Genomic_DNA"/>
</dbReference>
<evidence type="ECO:0000313" key="1">
    <source>
        <dbReference type="EMBL" id="KAJ8939173.1"/>
    </source>
</evidence>
<name>A0AAV8XKP0_9CUCU</name>
<dbReference type="Proteomes" id="UP001162162">
    <property type="component" value="Unassembled WGS sequence"/>
</dbReference>
<protein>
    <submittedName>
        <fullName evidence="1">Uncharacterized protein</fullName>
    </submittedName>
</protein>
<reference evidence="1" key="1">
    <citation type="journal article" date="2023" name="Insect Mol. Biol.">
        <title>Genome sequencing provides insights into the evolution of gene families encoding plant cell wall-degrading enzymes in longhorned beetles.</title>
        <authorList>
            <person name="Shin N.R."/>
            <person name="Okamura Y."/>
            <person name="Kirsch R."/>
            <person name="Pauchet Y."/>
        </authorList>
    </citation>
    <scope>NUCLEOTIDE SEQUENCE</scope>
    <source>
        <strain evidence="1">AMC_N1</strain>
    </source>
</reference>